<evidence type="ECO:0000259" key="4">
    <source>
        <dbReference type="PROSITE" id="PS50075"/>
    </source>
</evidence>
<dbReference type="Gene3D" id="3.30.559.10">
    <property type="entry name" value="Chloramphenicol acetyltransferase-like domain"/>
    <property type="match status" value="2"/>
</dbReference>
<dbReference type="UniPathway" id="UPA00011"/>
<dbReference type="KEGG" id="gbr:Gbro_0631"/>
<dbReference type="InterPro" id="IPR009081">
    <property type="entry name" value="PP-bd_ACP"/>
</dbReference>
<dbReference type="NCBIfam" id="TIGR01733">
    <property type="entry name" value="AA-adenyl-dom"/>
    <property type="match status" value="1"/>
</dbReference>
<dbReference type="GO" id="GO:0043041">
    <property type="term" value="P:amino acid activation for nonribosomal peptide biosynthetic process"/>
    <property type="evidence" value="ECO:0007669"/>
    <property type="project" value="TreeGrafter"/>
</dbReference>
<dbReference type="InterPro" id="IPR020806">
    <property type="entry name" value="PKS_PP-bd"/>
</dbReference>
<dbReference type="InterPro" id="IPR045851">
    <property type="entry name" value="AMP-bd_C_sf"/>
</dbReference>
<dbReference type="GO" id="GO:0031177">
    <property type="term" value="F:phosphopantetheine binding"/>
    <property type="evidence" value="ECO:0007669"/>
    <property type="project" value="InterPro"/>
</dbReference>
<dbReference type="Gene3D" id="3.30.300.30">
    <property type="match status" value="1"/>
</dbReference>
<dbReference type="InterPro" id="IPR006162">
    <property type="entry name" value="Ppantetheine_attach_site"/>
</dbReference>
<protein>
    <submittedName>
        <fullName evidence="5">Amino acid adenylation domain protein</fullName>
    </submittedName>
</protein>
<proteinExistence type="predicted"/>
<name>D0L271_GORB4</name>
<dbReference type="InterPro" id="IPR023213">
    <property type="entry name" value="CAT-like_dom_sf"/>
</dbReference>
<dbReference type="InterPro" id="IPR001242">
    <property type="entry name" value="Condensation_dom"/>
</dbReference>
<dbReference type="InterPro" id="IPR036736">
    <property type="entry name" value="ACP-like_sf"/>
</dbReference>
<dbReference type="GO" id="GO:0005829">
    <property type="term" value="C:cytosol"/>
    <property type="evidence" value="ECO:0007669"/>
    <property type="project" value="TreeGrafter"/>
</dbReference>
<dbReference type="GO" id="GO:0008610">
    <property type="term" value="P:lipid biosynthetic process"/>
    <property type="evidence" value="ECO:0007669"/>
    <property type="project" value="UniProtKB-ARBA"/>
</dbReference>
<dbReference type="Pfam" id="PF00550">
    <property type="entry name" value="PP-binding"/>
    <property type="match status" value="1"/>
</dbReference>
<dbReference type="HOGENOM" id="CLU_000022_2_2_11"/>
<dbReference type="InterPro" id="IPR010071">
    <property type="entry name" value="AA_adenyl_dom"/>
</dbReference>
<dbReference type="GO" id="GO:0044550">
    <property type="term" value="P:secondary metabolite biosynthetic process"/>
    <property type="evidence" value="ECO:0007669"/>
    <property type="project" value="TreeGrafter"/>
</dbReference>
<dbReference type="SUPFAM" id="SSF52777">
    <property type="entry name" value="CoA-dependent acyltransferases"/>
    <property type="match status" value="4"/>
</dbReference>
<dbReference type="Gene3D" id="1.10.1200.10">
    <property type="entry name" value="ACP-like"/>
    <property type="match status" value="1"/>
</dbReference>
<dbReference type="OrthoDB" id="2472181at2"/>
<dbReference type="eggNOG" id="COG1020">
    <property type="taxonomic scope" value="Bacteria"/>
</dbReference>
<evidence type="ECO:0000256" key="2">
    <source>
        <dbReference type="ARBA" id="ARBA00022450"/>
    </source>
</evidence>
<comment type="cofactor">
    <cofactor evidence="1">
        <name>pantetheine 4'-phosphate</name>
        <dbReference type="ChEBI" id="CHEBI:47942"/>
    </cofactor>
</comment>
<reference evidence="5 6" key="2">
    <citation type="journal article" date="2010" name="Stand. Genomic Sci.">
        <title>Complete genome sequence of Gordonia bronchialis type strain (3410).</title>
        <authorList>
            <person name="Ivanova N."/>
            <person name="Sikorski J."/>
            <person name="Jando M."/>
            <person name="Lapidus A."/>
            <person name="Nolan M."/>
            <person name="Lucas S."/>
            <person name="Del Rio T.G."/>
            <person name="Tice H."/>
            <person name="Copeland A."/>
            <person name="Cheng J.F."/>
            <person name="Chen F."/>
            <person name="Bruce D."/>
            <person name="Goodwin L."/>
            <person name="Pitluck S."/>
            <person name="Mavromatis K."/>
            <person name="Ovchinnikova G."/>
            <person name="Pati A."/>
            <person name="Chen A."/>
            <person name="Palaniappan K."/>
            <person name="Land M."/>
            <person name="Hauser L."/>
            <person name="Chang Y.J."/>
            <person name="Jeffries C.D."/>
            <person name="Chain P."/>
            <person name="Saunders E."/>
            <person name="Han C."/>
            <person name="Detter J.C."/>
            <person name="Brettin T."/>
            <person name="Rohde M."/>
            <person name="Goker M."/>
            <person name="Bristow J."/>
            <person name="Eisen J.A."/>
            <person name="Markowitz V."/>
            <person name="Hugenholtz P."/>
            <person name="Klenk H.P."/>
            <person name="Kyrpides N.C."/>
        </authorList>
    </citation>
    <scope>NUCLEOTIDE SEQUENCE [LARGE SCALE GENOMIC DNA]</scope>
    <source>
        <strain evidence="6">ATCC 25592 / DSM 43247 / BCRC 13721 / JCM 3198 / KCTC 3076 / NBRC 16047 / NCTC 10667</strain>
    </source>
</reference>
<dbReference type="Gene3D" id="3.30.559.30">
    <property type="entry name" value="Nonribosomal peptide synthetase, condensation domain"/>
    <property type="match status" value="2"/>
</dbReference>
<reference evidence="6" key="1">
    <citation type="submission" date="2009-10" db="EMBL/GenBank/DDBJ databases">
        <title>The complete chromosome of Gordonia bronchialis DSM 43247.</title>
        <authorList>
            <consortium name="US DOE Joint Genome Institute (JGI-PGF)"/>
            <person name="Lucas S."/>
            <person name="Copeland A."/>
            <person name="Lapidus A."/>
            <person name="Glavina del Rio T."/>
            <person name="Dalin E."/>
            <person name="Tice H."/>
            <person name="Bruce D."/>
            <person name="Goodwin L."/>
            <person name="Pitluck S."/>
            <person name="Kyrpides N."/>
            <person name="Mavromatis K."/>
            <person name="Ivanova N."/>
            <person name="Ovchinnikova G."/>
            <person name="Saunders E."/>
            <person name="Brettin T."/>
            <person name="Detter J.C."/>
            <person name="Han C."/>
            <person name="Larimer F."/>
            <person name="Land M."/>
            <person name="Hauser L."/>
            <person name="Markowitz V."/>
            <person name="Cheng J.-F."/>
            <person name="Hugenholtz P."/>
            <person name="Woyke T."/>
            <person name="Wu D."/>
            <person name="Jando M."/>
            <person name="Schneider S."/>
            <person name="Goeker M."/>
            <person name="Klenk H.-P."/>
            <person name="Eisen J.A."/>
        </authorList>
    </citation>
    <scope>NUCLEOTIDE SEQUENCE [LARGE SCALE GENOMIC DNA]</scope>
    <source>
        <strain evidence="6">ATCC 25592 / DSM 43247 / BCRC 13721 / JCM 3198 / KCTC 3076 / NBRC 16047 / NCTC 10667</strain>
    </source>
</reference>
<dbReference type="SUPFAM" id="SSF56801">
    <property type="entry name" value="Acetyl-CoA synthetase-like"/>
    <property type="match status" value="1"/>
</dbReference>
<dbReference type="InterPro" id="IPR025110">
    <property type="entry name" value="AMP-bd_C"/>
</dbReference>
<dbReference type="SMART" id="SM00823">
    <property type="entry name" value="PKS_PP"/>
    <property type="match status" value="1"/>
</dbReference>
<dbReference type="EMBL" id="CP001802">
    <property type="protein sequence ID" value="ACY19958.1"/>
    <property type="molecule type" value="Genomic_DNA"/>
</dbReference>
<sequence>MSGIDDVIALSPLQEGLFSLARLATERDGPGGDDAEGDVYTIPLIVDISGPLDRAALRTACENILIRHPNLRAVFWDKDVPKPVQIVPTEVSMPWADHELSEEAADAFTEREVRRVFDLRDGPSLRFTLIRITDVPAPRHRLIVTVHHILMDGWSVGVFFAELLQMYRAGGSADALGPVRPYRDYIAWLNAQDQAAMIARWSAVLGQLSGPLMFAEVASTGLDATDTRTPVAWHYTVDAERTARLIDWSRAQGITLNTAVQFAWTLVLSRLMDRRDVVYGTVVTGRPHQVTDADRMIGLFLNTIPVAFTLDPDADVAAECRRLQRESAELRDIGYLSLSAVQRAAGHSALFDTMFVFQNAPMDQAGDTTTPDGVTFAPAMAQNLTHYPLTVVAYLHSDELLVAVEAIESVLPVDSDALAALLLDTLDRLPVSGERSVGDVDIVGPERRRALIAESTTPPTPGTGTEDIVELFVRQVNSTPGAIALTDGHTRLTYREVLDDALSLADVLRSAGVGPEDFVAICLPRGVDSIVSILASLAAGGAYVPVDITLPAERISSILTQVRPAAIIINTSTDPGHVALQPDAATIVDLGDPVIRDRARSPMTGLPTRRQPAQAAYAIFTSGSTGEPKGVVNSDAALASYFADHRERVYRPARARLGRPLRIAHAWSLSFDASWQPMIGLFDGHTIHLFDDDAMRDTDLLVTGIRDQRIDMIDTTPSMFRQLAHAGLVDGYTMSTAGTDDAPLSVLALGGEAIDDALWDRLRSLTGVAVHNCYGPTETTVEAVVADVTGADASSPTATIGRPTAAMSGYVLDSGLRQVPDGVTGELYLAGPQVTRGYLGRFSQTAERFVADPFGPPGRRMYRTGDLVRRRPGGALHYLGRADDQVKVRGYRVEIGEIEKALRGAACVRDAAAVVVRRPVGAVLVGFVVPVADGSADPIAIRTGMADRLPSYMIPARLLVVAELPVTVNGKLDSHALTNLARTALESRSDTDEPETETQRTLADALAEVFGGVSPGIDDDFFDLGLDSIVAIALAAAARARGLGVSVRMIASSPTIRDLAAAIDAGGDETDEADGTDDLGEITPLPYPAWMFRQGSHRRLSHTVLLCAPADLTVDVLETIIQTLLDTHPVLRSSVIDTERGPRQVIGARGTVAASGIVREVPAGDIAEVRRRVLFAADEIDPRTGDVMRVGLLRGVPGGDLVAITIHHLAIDVVSWSLVIPELAQRYQQVCSGGDISVGRPVGTSYRRWCAVLDEYARSPELAAQEAFWTAQLDDAATATETSGPLRWGDVRTTEAGSTPAETAALLAAAGPGGIRELLLTALTLTLTTWRRQQGVHGGGVTVALESHGRGGIEALDVSGTVGWFTTVYPVRLGDLTGVAQVDATDGSEVRALHDSVCAALAAVPGDGLGYGLLRDIAGVESLCSAPEPQVEFNYLGRFDLGLGTGGDWSPVTDPELSNAIPSSPEPDLTLRFPLNLVTAVQAGDDGPQLVTTWRWSSVLFDAEQIDDLARLWRTHVSAVASAFEKNKP</sequence>
<dbReference type="PROSITE" id="PS00012">
    <property type="entry name" value="PHOSPHOPANTETHEINE"/>
    <property type="match status" value="1"/>
</dbReference>
<dbReference type="PANTHER" id="PTHR45527:SF1">
    <property type="entry name" value="FATTY ACID SYNTHASE"/>
    <property type="match status" value="1"/>
</dbReference>
<keyword evidence="6" id="KW-1185">Reference proteome</keyword>
<dbReference type="Pfam" id="PF00668">
    <property type="entry name" value="Condensation"/>
    <property type="match status" value="2"/>
</dbReference>
<dbReference type="GO" id="GO:0003824">
    <property type="term" value="F:catalytic activity"/>
    <property type="evidence" value="ECO:0007669"/>
    <property type="project" value="InterPro"/>
</dbReference>
<evidence type="ECO:0000313" key="5">
    <source>
        <dbReference type="EMBL" id="ACY19958.1"/>
    </source>
</evidence>
<dbReference type="RefSeq" id="WP_012832545.1">
    <property type="nucleotide sequence ID" value="NC_013441.1"/>
</dbReference>
<dbReference type="InterPro" id="IPR042099">
    <property type="entry name" value="ANL_N_sf"/>
</dbReference>
<keyword evidence="2" id="KW-0596">Phosphopantetheine</keyword>
<keyword evidence="3" id="KW-0597">Phosphoprotein</keyword>
<dbReference type="InterPro" id="IPR000873">
    <property type="entry name" value="AMP-dep_synth/lig_dom"/>
</dbReference>
<evidence type="ECO:0000313" key="6">
    <source>
        <dbReference type="Proteomes" id="UP000001219"/>
    </source>
</evidence>
<evidence type="ECO:0000256" key="1">
    <source>
        <dbReference type="ARBA" id="ARBA00001957"/>
    </source>
</evidence>
<dbReference type="Pfam" id="PF13193">
    <property type="entry name" value="AMP-binding_C"/>
    <property type="match status" value="1"/>
</dbReference>
<accession>D0L271</accession>
<dbReference type="PROSITE" id="PS50075">
    <property type="entry name" value="CARRIER"/>
    <property type="match status" value="1"/>
</dbReference>
<dbReference type="PANTHER" id="PTHR45527">
    <property type="entry name" value="NONRIBOSOMAL PEPTIDE SYNTHETASE"/>
    <property type="match status" value="1"/>
</dbReference>
<organism evidence="5 6">
    <name type="scientific">Gordonia bronchialis (strain ATCC 25592 / DSM 43247 / BCRC 13721 / JCM 3198 / KCTC 3076 / NBRC 16047 / NCTC 10667)</name>
    <name type="common">Rhodococcus bronchialis</name>
    <dbReference type="NCBI Taxonomy" id="526226"/>
    <lineage>
        <taxon>Bacteria</taxon>
        <taxon>Bacillati</taxon>
        <taxon>Actinomycetota</taxon>
        <taxon>Actinomycetes</taxon>
        <taxon>Mycobacteriales</taxon>
        <taxon>Gordoniaceae</taxon>
        <taxon>Gordonia</taxon>
    </lineage>
</organism>
<dbReference type="STRING" id="526226.Gbro_0631"/>
<gene>
    <name evidence="5" type="ordered locus">Gbro_0631</name>
</gene>
<dbReference type="SUPFAM" id="SSF47336">
    <property type="entry name" value="ACP-like"/>
    <property type="match status" value="1"/>
</dbReference>
<feature type="domain" description="Carrier" evidence="4">
    <location>
        <begin position="993"/>
        <end position="1067"/>
    </location>
</feature>
<dbReference type="Pfam" id="PF00501">
    <property type="entry name" value="AMP-binding"/>
    <property type="match status" value="1"/>
</dbReference>
<dbReference type="Proteomes" id="UP000001219">
    <property type="component" value="Chromosome"/>
</dbReference>
<evidence type="ECO:0000256" key="3">
    <source>
        <dbReference type="ARBA" id="ARBA00022553"/>
    </source>
</evidence>
<dbReference type="Gene3D" id="3.40.50.12780">
    <property type="entry name" value="N-terminal domain of ligase-like"/>
    <property type="match status" value="1"/>
</dbReference>
<dbReference type="CDD" id="cd05930">
    <property type="entry name" value="A_NRPS"/>
    <property type="match status" value="1"/>
</dbReference>